<sequence>MAISVKTQNTPDVETLSASNSSPIIEAAFSASTSNLIELANTIKRETERLDRYIKDSNLPEPSFDVDAPLTFTKLPDELKKAREEVMRATKELGTLVTGATESIRWLAWNVGLHVPLLCLHHHTDLLKHNNSLSLHFIYAYRIASMVPLHRSISFSTISQEIGLSELNIRRLLRHAMTNRIFHEPVPGFIAHNSHSRVLTLPQINDWVGFCVEDMWPAAAETIPTLKVYPEADDPTKDEKRAGRFSGAMKSLLGEEGYELHYLIDGYDWASLDAKGATIVDVGGSRGYVSIELAKRFPNLKVIVQDLQGTVESAPKLEGEMKDRVKFMSQDFFEEQQVRGADVYILRWIMHNYSDKYASRILQRLIPALKNGARILVNDYCLPEDGKEVGMGEEKLLRTMDLVMLTLCNAQERTVADFRTLFEVVDGRFRFLGAVKAGKMSILEAVWEGGDYQTLVD</sequence>
<feature type="domain" description="O-methyltransferase C-terminal" evidence="4">
    <location>
        <begin position="277"/>
        <end position="423"/>
    </location>
</feature>
<dbReference type="Proteomes" id="UP000235672">
    <property type="component" value="Unassembled WGS sequence"/>
</dbReference>
<dbReference type="STRING" id="1745343.A0A2J6PJN7"/>
<dbReference type="InterPro" id="IPR016461">
    <property type="entry name" value="COMT-like"/>
</dbReference>
<dbReference type="Gene3D" id="1.10.10.10">
    <property type="entry name" value="Winged helix-like DNA-binding domain superfamily/Winged helix DNA-binding domain"/>
    <property type="match status" value="1"/>
</dbReference>
<dbReference type="InterPro" id="IPR029063">
    <property type="entry name" value="SAM-dependent_MTases_sf"/>
</dbReference>
<protein>
    <submittedName>
        <fullName evidence="5">S-adenosyl-L-methionine-dependent methyltransferase</fullName>
    </submittedName>
</protein>
<evidence type="ECO:0000259" key="4">
    <source>
        <dbReference type="Pfam" id="PF00891"/>
    </source>
</evidence>
<dbReference type="InterPro" id="IPR001077">
    <property type="entry name" value="COMT_C"/>
</dbReference>
<dbReference type="AlphaFoldDB" id="A0A2J6PJN7"/>
<dbReference type="OrthoDB" id="1606438at2759"/>
<gene>
    <name evidence="5" type="ORF">NA56DRAFT_754949</name>
</gene>
<keyword evidence="6" id="KW-1185">Reference proteome</keyword>
<dbReference type="InterPro" id="IPR036388">
    <property type="entry name" value="WH-like_DNA-bd_sf"/>
</dbReference>
<dbReference type="EMBL" id="KZ613523">
    <property type="protein sequence ID" value="PMD14262.1"/>
    <property type="molecule type" value="Genomic_DNA"/>
</dbReference>
<dbReference type="Gene3D" id="3.40.50.150">
    <property type="entry name" value="Vaccinia Virus protein VP39"/>
    <property type="match status" value="1"/>
</dbReference>
<dbReference type="PANTHER" id="PTHR43712">
    <property type="entry name" value="PUTATIVE (AFU_ORTHOLOGUE AFUA_4G14580)-RELATED"/>
    <property type="match status" value="1"/>
</dbReference>
<evidence type="ECO:0000313" key="6">
    <source>
        <dbReference type="Proteomes" id="UP000235672"/>
    </source>
</evidence>
<name>A0A2J6PJN7_9HELO</name>
<dbReference type="GO" id="GO:0032259">
    <property type="term" value="P:methylation"/>
    <property type="evidence" value="ECO:0007669"/>
    <property type="project" value="UniProtKB-KW"/>
</dbReference>
<dbReference type="PANTHER" id="PTHR43712:SF16">
    <property type="entry name" value="O-METHYLTRANSFERASE ELCB"/>
    <property type="match status" value="1"/>
</dbReference>
<evidence type="ECO:0000256" key="2">
    <source>
        <dbReference type="ARBA" id="ARBA00022679"/>
    </source>
</evidence>
<organism evidence="5 6">
    <name type="scientific">Hyaloscypha hepaticicola</name>
    <dbReference type="NCBI Taxonomy" id="2082293"/>
    <lineage>
        <taxon>Eukaryota</taxon>
        <taxon>Fungi</taxon>
        <taxon>Dikarya</taxon>
        <taxon>Ascomycota</taxon>
        <taxon>Pezizomycotina</taxon>
        <taxon>Leotiomycetes</taxon>
        <taxon>Helotiales</taxon>
        <taxon>Hyaloscyphaceae</taxon>
        <taxon>Hyaloscypha</taxon>
    </lineage>
</organism>
<keyword evidence="2 5" id="KW-0808">Transferase</keyword>
<dbReference type="InterPro" id="IPR036390">
    <property type="entry name" value="WH_DNA-bd_sf"/>
</dbReference>
<evidence type="ECO:0000313" key="5">
    <source>
        <dbReference type="EMBL" id="PMD14262.1"/>
    </source>
</evidence>
<dbReference type="PROSITE" id="PS51683">
    <property type="entry name" value="SAM_OMT_II"/>
    <property type="match status" value="1"/>
</dbReference>
<dbReference type="GO" id="GO:0008171">
    <property type="term" value="F:O-methyltransferase activity"/>
    <property type="evidence" value="ECO:0007669"/>
    <property type="project" value="InterPro"/>
</dbReference>
<accession>A0A2J6PJN7</accession>
<evidence type="ECO:0000256" key="1">
    <source>
        <dbReference type="ARBA" id="ARBA00022603"/>
    </source>
</evidence>
<keyword evidence="1 5" id="KW-0489">Methyltransferase</keyword>
<proteinExistence type="predicted"/>
<dbReference type="Pfam" id="PF00891">
    <property type="entry name" value="Methyltransf_2"/>
    <property type="match status" value="1"/>
</dbReference>
<dbReference type="SUPFAM" id="SSF46785">
    <property type="entry name" value="Winged helix' DNA-binding domain"/>
    <property type="match status" value="1"/>
</dbReference>
<evidence type="ECO:0000256" key="3">
    <source>
        <dbReference type="ARBA" id="ARBA00022691"/>
    </source>
</evidence>
<dbReference type="SUPFAM" id="SSF53335">
    <property type="entry name" value="S-adenosyl-L-methionine-dependent methyltransferases"/>
    <property type="match status" value="1"/>
</dbReference>
<keyword evidence="3" id="KW-0949">S-adenosyl-L-methionine</keyword>
<reference evidence="5 6" key="1">
    <citation type="submission" date="2016-05" db="EMBL/GenBank/DDBJ databases">
        <title>A degradative enzymes factory behind the ericoid mycorrhizal symbiosis.</title>
        <authorList>
            <consortium name="DOE Joint Genome Institute"/>
            <person name="Martino E."/>
            <person name="Morin E."/>
            <person name="Grelet G."/>
            <person name="Kuo A."/>
            <person name="Kohler A."/>
            <person name="Daghino S."/>
            <person name="Barry K."/>
            <person name="Choi C."/>
            <person name="Cichocki N."/>
            <person name="Clum A."/>
            <person name="Copeland A."/>
            <person name="Hainaut M."/>
            <person name="Haridas S."/>
            <person name="Labutti K."/>
            <person name="Lindquist E."/>
            <person name="Lipzen A."/>
            <person name="Khouja H.-R."/>
            <person name="Murat C."/>
            <person name="Ohm R."/>
            <person name="Olson A."/>
            <person name="Spatafora J."/>
            <person name="Veneault-Fourrey C."/>
            <person name="Henrissat B."/>
            <person name="Grigoriev I."/>
            <person name="Martin F."/>
            <person name="Perotto S."/>
        </authorList>
    </citation>
    <scope>NUCLEOTIDE SEQUENCE [LARGE SCALE GENOMIC DNA]</scope>
    <source>
        <strain evidence="5 6">UAMH 7357</strain>
    </source>
</reference>